<dbReference type="EMBL" id="SGIM01000007">
    <property type="protein sequence ID" value="RZF52202.1"/>
    <property type="molecule type" value="Genomic_DNA"/>
</dbReference>
<dbReference type="PANTHER" id="PTHR30086">
    <property type="entry name" value="ARGININE EXPORTER PROTEIN ARGO"/>
    <property type="match status" value="1"/>
</dbReference>
<reference evidence="7 8" key="1">
    <citation type="submission" date="2019-02" db="EMBL/GenBank/DDBJ databases">
        <title>The draft genome of Acinetobacter halotolerans strain JCM 31009.</title>
        <authorList>
            <person name="Qin J."/>
            <person name="Feng Y."/>
            <person name="Nemec A."/>
            <person name="Zong Z."/>
        </authorList>
    </citation>
    <scope>NUCLEOTIDE SEQUENCE [LARGE SCALE GENOMIC DNA]</scope>
    <source>
        <strain evidence="7 8">JCM 31009</strain>
    </source>
</reference>
<evidence type="ECO:0000256" key="6">
    <source>
        <dbReference type="SAM" id="Phobius"/>
    </source>
</evidence>
<keyword evidence="5 6" id="KW-0472">Membrane</keyword>
<dbReference type="AlphaFoldDB" id="A0A4Q6XJ09"/>
<evidence type="ECO:0000256" key="2">
    <source>
        <dbReference type="ARBA" id="ARBA00022475"/>
    </source>
</evidence>
<dbReference type="GO" id="GO:0015171">
    <property type="term" value="F:amino acid transmembrane transporter activity"/>
    <property type="evidence" value="ECO:0007669"/>
    <property type="project" value="TreeGrafter"/>
</dbReference>
<dbReference type="PANTHER" id="PTHR30086:SF21">
    <property type="entry name" value="TRANSPORT PROTEIN"/>
    <property type="match status" value="1"/>
</dbReference>
<gene>
    <name evidence="7" type="ORF">EXE30_10130</name>
</gene>
<evidence type="ECO:0000313" key="7">
    <source>
        <dbReference type="EMBL" id="RZF52202.1"/>
    </source>
</evidence>
<evidence type="ECO:0000256" key="5">
    <source>
        <dbReference type="ARBA" id="ARBA00023136"/>
    </source>
</evidence>
<feature type="transmembrane region" description="Helical" evidence="6">
    <location>
        <begin position="179"/>
        <end position="199"/>
    </location>
</feature>
<comment type="caution">
    <text evidence="7">The sequence shown here is derived from an EMBL/GenBank/DDBJ whole genome shotgun (WGS) entry which is preliminary data.</text>
</comment>
<evidence type="ECO:0000256" key="3">
    <source>
        <dbReference type="ARBA" id="ARBA00022692"/>
    </source>
</evidence>
<dbReference type="GO" id="GO:0005886">
    <property type="term" value="C:plasma membrane"/>
    <property type="evidence" value="ECO:0007669"/>
    <property type="project" value="UniProtKB-SubCell"/>
</dbReference>
<dbReference type="InterPro" id="IPR001123">
    <property type="entry name" value="LeuE-type"/>
</dbReference>
<keyword evidence="4 6" id="KW-1133">Transmembrane helix</keyword>
<feature type="transmembrane region" description="Helical" evidence="6">
    <location>
        <begin position="69"/>
        <end position="86"/>
    </location>
</feature>
<feature type="transmembrane region" description="Helical" evidence="6">
    <location>
        <begin position="39"/>
        <end position="62"/>
    </location>
</feature>
<accession>A0A4Q6XJ09</accession>
<keyword evidence="3 6" id="KW-0812">Transmembrane</keyword>
<keyword evidence="2" id="KW-1003">Cell membrane</keyword>
<dbReference type="RefSeq" id="WP_130162273.1">
    <property type="nucleotide sequence ID" value="NZ_SGIM01000007.1"/>
</dbReference>
<protein>
    <submittedName>
        <fullName evidence="7">LysE family translocator</fullName>
    </submittedName>
</protein>
<proteinExistence type="predicted"/>
<evidence type="ECO:0000256" key="1">
    <source>
        <dbReference type="ARBA" id="ARBA00004651"/>
    </source>
</evidence>
<keyword evidence="8" id="KW-1185">Reference proteome</keyword>
<comment type="subcellular location">
    <subcellularLocation>
        <location evidence="1">Cell membrane</location>
        <topology evidence="1">Multi-pass membrane protein</topology>
    </subcellularLocation>
</comment>
<dbReference type="Pfam" id="PF01810">
    <property type="entry name" value="LysE"/>
    <property type="match status" value="1"/>
</dbReference>
<evidence type="ECO:0000256" key="4">
    <source>
        <dbReference type="ARBA" id="ARBA00022989"/>
    </source>
</evidence>
<sequence>MNELIAITVVTILAVMSPGADFALVTRNSYLYGRKSGIWTAYGIAGGVWIHISYSLIGLTFLQQHLPNLIYIIQYFGAAYLVYIGYKTFTQAPVLFDQNSTDITSRQAFKHGFLTNSFNPKTTLFVISIFSQIMTSENNISRLFAYGIFISGSHLLWFFLIAVFCSTQMIRNKIFAKQVAINRIIGVVLSTLGLSLLFANL</sequence>
<dbReference type="Proteomes" id="UP000292110">
    <property type="component" value="Unassembled WGS sequence"/>
</dbReference>
<feature type="transmembrane region" description="Helical" evidence="6">
    <location>
        <begin position="143"/>
        <end position="167"/>
    </location>
</feature>
<organism evidence="7 8">
    <name type="scientific">Acinetobacter halotolerans</name>
    <dbReference type="NCBI Taxonomy" id="1752076"/>
    <lineage>
        <taxon>Bacteria</taxon>
        <taxon>Pseudomonadati</taxon>
        <taxon>Pseudomonadota</taxon>
        <taxon>Gammaproteobacteria</taxon>
        <taxon>Moraxellales</taxon>
        <taxon>Moraxellaceae</taxon>
        <taxon>Acinetobacter</taxon>
    </lineage>
</organism>
<name>A0A4Q6XJ09_9GAMM</name>
<evidence type="ECO:0000313" key="8">
    <source>
        <dbReference type="Proteomes" id="UP000292110"/>
    </source>
</evidence>